<dbReference type="OrthoDB" id="2408987at2759"/>
<evidence type="ECO:0000256" key="1">
    <source>
        <dbReference type="SAM" id="MobiDB-lite"/>
    </source>
</evidence>
<dbReference type="EMBL" id="ASPP01038546">
    <property type="protein sequence ID" value="ETO01346.1"/>
    <property type="molecule type" value="Genomic_DNA"/>
</dbReference>
<organism evidence="2 3">
    <name type="scientific">Reticulomyxa filosa</name>
    <dbReference type="NCBI Taxonomy" id="46433"/>
    <lineage>
        <taxon>Eukaryota</taxon>
        <taxon>Sar</taxon>
        <taxon>Rhizaria</taxon>
        <taxon>Retaria</taxon>
        <taxon>Foraminifera</taxon>
        <taxon>Monothalamids</taxon>
        <taxon>Reticulomyxidae</taxon>
        <taxon>Reticulomyxa</taxon>
    </lineage>
</organism>
<evidence type="ECO:0000313" key="2">
    <source>
        <dbReference type="EMBL" id="ETO01346.1"/>
    </source>
</evidence>
<feature type="compositionally biased region" description="Low complexity" evidence="1">
    <location>
        <begin position="1435"/>
        <end position="1445"/>
    </location>
</feature>
<comment type="caution">
    <text evidence="2">The sequence shown here is derived from an EMBL/GenBank/DDBJ whole genome shotgun (WGS) entry which is preliminary data.</text>
</comment>
<reference evidence="2 3" key="1">
    <citation type="journal article" date="2013" name="Curr. Biol.">
        <title>The Genome of the Foraminiferan Reticulomyxa filosa.</title>
        <authorList>
            <person name="Glockner G."/>
            <person name="Hulsmann N."/>
            <person name="Schleicher M."/>
            <person name="Noegel A.A."/>
            <person name="Eichinger L."/>
            <person name="Gallinger C."/>
            <person name="Pawlowski J."/>
            <person name="Sierra R."/>
            <person name="Euteneuer U."/>
            <person name="Pillet L."/>
            <person name="Moustafa A."/>
            <person name="Platzer M."/>
            <person name="Groth M."/>
            <person name="Szafranski K."/>
            <person name="Schliwa M."/>
        </authorList>
    </citation>
    <scope>NUCLEOTIDE SEQUENCE [LARGE SCALE GENOMIC DNA]</scope>
</reference>
<evidence type="ECO:0000313" key="3">
    <source>
        <dbReference type="Proteomes" id="UP000023152"/>
    </source>
</evidence>
<gene>
    <name evidence="2" type="ORF">RFI_36093</name>
</gene>
<feature type="region of interest" description="Disordered" evidence="1">
    <location>
        <begin position="1435"/>
        <end position="1455"/>
    </location>
</feature>
<keyword evidence="3" id="KW-1185">Reference proteome</keyword>
<proteinExistence type="predicted"/>
<accession>X6LJ15</accession>
<dbReference type="Proteomes" id="UP000023152">
    <property type="component" value="Unassembled WGS sequence"/>
</dbReference>
<feature type="non-terminal residue" evidence="2">
    <location>
        <position position="1531"/>
    </location>
</feature>
<sequence>MQKAFFHRFEKQWISYRKSLSPSLTKKVDAFQQHLCRIYCISNQDLPYLFYGFNEDTIPSAISCVLPLELFSSTDSKNEELTQTETDSLLQLFSPLLNPEKIVDLHMHKHFNGSNPIKPTFLTFKGVVNETQELCDNKMLLILTSDEMQKTFQRKWDCKRVEDYAKVSHFEQDIKRFFTESDSDKFILRYQYKHSEDLTQFFQIKWILEAAHTSYYKDNKNENDEKDSNTQNPKRKLVVLIVRNVHKLQYTFPIIFTKKWKIVFVDSLINQSLLSLQDMLRNNQLTMIDDPYSASILKKSLQRAFYYLKFPFGHNALSNIKHGFRDISILSEAIQNLMRRRLKQEVNKMTSGASICEILEKGLYKKLQLHKNGHQYSFIQNYENIVDSLITKGWIQVMLSLCEHCYLEAVAVNPKESLSTIFIESAKSEFFIPLSTHENTLDNNLHFFKVKMLYKAQFPFSWNFHIWFVAQIRLIYLWWGNGDKWAHKHIIGLKKYRDKTIIDDESNYNWGHGFKNNIQMIEVILYYMEDVIENYIQLLLLCNDQETWSSIKKLSTVKYSPLIQLVKATVHLSSYFFWNPSQMNDADNVSRKIHLACDALQNIACFLHERCSKEKEYQEFLSMYRQLQMKNLGLKHFWTINCYSTSSNEDLVAVNILMLAKRGFATDDILIQIIDSIIGSRSLSASLIRKITYFIRDLLHIIQRREHLDEQTAKSTFQDIIGHILQRVEGLPEDSSVNMLKLQALKLLLINVKGVDPTLIEKHGCKNASLNRAYEQMLMNQTILECKIVSNPNPIEKIEAISKLKMRLTKYIDSLCRLKTIEEFTIETFNATLESISDGLSYFKSKKTQFGDYLDVYEQYLHIWFLKQCCMLKGPCWTQTFFIQPNIRKRCPIFEPEKQQSCVFSRLKPRDKHEWLEMPFDKTFADKYNDFKNKLLLSKPIKDCVVEEKEDFVPLTGTACIVNLFNQDLSTRALTFYLSNAEDTVRPIVAKLSFHWLGTLQITKSFSKQQLIFHIFLIDLFIYFTLFETMTANPFTILLNNPDQYENQRMPGEPAKDENVKISTFSLHHCRNGHALLMKRRGTVRRVTKCSDPWCSAKIDEPELLTIQSDIDNSYVFFFYTVYSMNYCCYSLFFLKRHNPNVDFDLKSQIDVSPVICELLQLLNFLTLLLRAVSEPETLDKLPQYPKYSNAALWKLAQQKFMSLCKMAELNEEQLSMALHRWFCEFGRWYNQTGPETVQVVIPSVIHNFEKMLENEYISFFNTPEILESTFVYDSEISHIIHEKKEEKISPNESFIRNLFLVTRQMSSEELLFKLYNNLKLANKYPLLFNTLKIYNKLKCVKYLSSIGQWMKYCYMEYSGRLTHRECQNTTMNIIISNCRDMKAIQEWQKFKQCWNMFVDERVTVGSTEIKIPKLSNDDKEVNIQNNLLKSIGSYKRKSSSSNNENKQEEKGEQKYGNNSTSIIFSKSLFNISNQDIICIDKETIDDIIRSWYCPTLEYGQDYRKEWIDFESIENEIYDRAIFGRREINIS</sequence>
<protein>
    <submittedName>
        <fullName evidence="2">Uncharacterized protein</fullName>
    </submittedName>
</protein>
<name>X6LJ15_RETFI</name>